<dbReference type="GO" id="GO:0042597">
    <property type="term" value="C:periplasmic space"/>
    <property type="evidence" value="ECO:0007669"/>
    <property type="project" value="UniProtKB-ARBA"/>
</dbReference>
<dbReference type="InterPro" id="IPR030678">
    <property type="entry name" value="Peptide/Ni-bd"/>
</dbReference>
<keyword evidence="5" id="KW-1185">Reference proteome</keyword>
<feature type="signal peptide" evidence="2">
    <location>
        <begin position="1"/>
        <end position="33"/>
    </location>
</feature>
<dbReference type="InterPro" id="IPR039424">
    <property type="entry name" value="SBP_5"/>
</dbReference>
<reference evidence="5" key="1">
    <citation type="submission" date="2016-06" db="EMBL/GenBank/DDBJ databases">
        <authorList>
            <person name="Varghese N."/>
            <person name="Submissions Spin"/>
        </authorList>
    </citation>
    <scope>NUCLEOTIDE SEQUENCE [LARGE SCALE GENOMIC DNA]</scope>
    <source>
        <strain evidence="5">DSM 43168</strain>
    </source>
</reference>
<evidence type="ECO:0000313" key="4">
    <source>
        <dbReference type="EMBL" id="SCE83457.1"/>
    </source>
</evidence>
<sequence length="530" mass="56737">MPSPPARRRFGRATALLLTPLLAVALTSCTTKAGTGGTGGDTAPRAGGTLTVALAVEVTTLDPSKGSANAMALVGSSIYDTLMIVPKLGDQPQPNLAKSLTASPDKLTWTMTLPTGVQFSDGTPFNAEAVKFNLERGMAKGSTAAALLSSVKSVEAPDETTVLLRLKEPFASLPYAFAYDGSGTAGYVASPTALKQHGDDYTAHAAGVGPFKLKSWSPGKPVELVRNPNYWNKDRQVYLDQVVIKTIADPQSAYQALQAGDIDLMSTVNPTLMQTAKADSQVNFVQGVGGDQDAVILNLTQPPFDDLRLRQAVSKALNRQEIVDLTTEGFGKPAVSLFPEGNAFHGTAADPGFDLAGAKALVKEYETATGRKPSFSYTCNTIRPATDVIVAQLKAAGFDVKLDALDYSAWVAAFFGKKYQAICWTMAGFLTPDLLPYRFLYSGGDLNTGGFTDATFDARVTAARAESDPAKRKQLWNEADTVLTTQLPWVWTTSAPIGFIWSKRMRSADYDEPSRLRYSVPTFANAWVTN</sequence>
<evidence type="ECO:0000259" key="3">
    <source>
        <dbReference type="Pfam" id="PF00496"/>
    </source>
</evidence>
<feature type="domain" description="Solute-binding protein family 5" evidence="3">
    <location>
        <begin position="91"/>
        <end position="444"/>
    </location>
</feature>
<dbReference type="CDD" id="cd00995">
    <property type="entry name" value="PBP2_NikA_DppA_OppA_like"/>
    <property type="match status" value="1"/>
</dbReference>
<dbReference type="PANTHER" id="PTHR30290:SF38">
    <property type="entry name" value="D,D-DIPEPTIDE-BINDING PERIPLASMIC PROTEIN DDPA-RELATED"/>
    <property type="match status" value="1"/>
</dbReference>
<keyword evidence="1 2" id="KW-0732">Signal</keyword>
<gene>
    <name evidence="4" type="ORF">GA0070563_102291</name>
</gene>
<dbReference type="GO" id="GO:0043190">
    <property type="term" value="C:ATP-binding cassette (ABC) transporter complex"/>
    <property type="evidence" value="ECO:0007669"/>
    <property type="project" value="InterPro"/>
</dbReference>
<dbReference type="Gene3D" id="3.40.190.10">
    <property type="entry name" value="Periplasmic binding protein-like II"/>
    <property type="match status" value="1"/>
</dbReference>
<accession>A0A1C4VHJ1</accession>
<dbReference type="RefSeq" id="WP_083302505.1">
    <property type="nucleotide sequence ID" value="NZ_FMCT01000002.1"/>
</dbReference>
<dbReference type="PROSITE" id="PS51257">
    <property type="entry name" value="PROKAR_LIPOPROTEIN"/>
    <property type="match status" value="1"/>
</dbReference>
<proteinExistence type="predicted"/>
<evidence type="ECO:0000313" key="5">
    <source>
        <dbReference type="Proteomes" id="UP000183585"/>
    </source>
</evidence>
<organism evidence="4 5">
    <name type="scientific">Micromonospora carbonacea</name>
    <dbReference type="NCBI Taxonomy" id="47853"/>
    <lineage>
        <taxon>Bacteria</taxon>
        <taxon>Bacillati</taxon>
        <taxon>Actinomycetota</taxon>
        <taxon>Actinomycetes</taxon>
        <taxon>Micromonosporales</taxon>
        <taxon>Micromonosporaceae</taxon>
        <taxon>Micromonospora</taxon>
    </lineage>
</organism>
<dbReference type="Gene3D" id="3.10.105.10">
    <property type="entry name" value="Dipeptide-binding Protein, Domain 3"/>
    <property type="match status" value="1"/>
</dbReference>
<protein>
    <submittedName>
        <fullName evidence="4">Peptide/nickel transport system substrate-binding protein</fullName>
    </submittedName>
</protein>
<dbReference type="AlphaFoldDB" id="A0A1C4VHJ1"/>
<dbReference type="Proteomes" id="UP000183585">
    <property type="component" value="Unassembled WGS sequence"/>
</dbReference>
<dbReference type="PANTHER" id="PTHR30290">
    <property type="entry name" value="PERIPLASMIC BINDING COMPONENT OF ABC TRANSPORTER"/>
    <property type="match status" value="1"/>
</dbReference>
<dbReference type="SUPFAM" id="SSF53850">
    <property type="entry name" value="Periplasmic binding protein-like II"/>
    <property type="match status" value="1"/>
</dbReference>
<evidence type="ECO:0000256" key="2">
    <source>
        <dbReference type="SAM" id="SignalP"/>
    </source>
</evidence>
<dbReference type="InterPro" id="IPR000914">
    <property type="entry name" value="SBP_5_dom"/>
</dbReference>
<dbReference type="GO" id="GO:0015833">
    <property type="term" value="P:peptide transport"/>
    <property type="evidence" value="ECO:0007669"/>
    <property type="project" value="TreeGrafter"/>
</dbReference>
<feature type="chain" id="PRO_5008705904" evidence="2">
    <location>
        <begin position="34"/>
        <end position="530"/>
    </location>
</feature>
<dbReference type="STRING" id="47853.TK50_27595"/>
<dbReference type="GO" id="GO:1904680">
    <property type="term" value="F:peptide transmembrane transporter activity"/>
    <property type="evidence" value="ECO:0007669"/>
    <property type="project" value="TreeGrafter"/>
</dbReference>
<evidence type="ECO:0000256" key="1">
    <source>
        <dbReference type="ARBA" id="ARBA00022729"/>
    </source>
</evidence>
<dbReference type="Pfam" id="PF00496">
    <property type="entry name" value="SBP_bac_5"/>
    <property type="match status" value="1"/>
</dbReference>
<name>A0A1C4VHJ1_9ACTN</name>
<dbReference type="PIRSF" id="PIRSF002741">
    <property type="entry name" value="MppA"/>
    <property type="match status" value="1"/>
</dbReference>
<dbReference type="EMBL" id="FMCT01000002">
    <property type="protein sequence ID" value="SCE83457.1"/>
    <property type="molecule type" value="Genomic_DNA"/>
</dbReference>